<dbReference type="PROSITE" id="PS51257">
    <property type="entry name" value="PROKAR_LIPOPROTEIN"/>
    <property type="match status" value="1"/>
</dbReference>
<evidence type="ECO:0000313" key="3">
    <source>
        <dbReference type="EMBL" id="MFD2743489.1"/>
    </source>
</evidence>
<feature type="signal peptide" evidence="1">
    <location>
        <begin position="1"/>
        <end position="24"/>
    </location>
</feature>
<protein>
    <recommendedName>
        <fullName evidence="2">Endonuclease/exonuclease/phosphatase domain-containing protein</fullName>
    </recommendedName>
</protein>
<proteinExistence type="predicted"/>
<keyword evidence="4" id="KW-1185">Reference proteome</keyword>
<sequence length="148" mass="16436">MKFNPVLIACLVVWLIALQGCKKADVTSTESDIQFSTQIKAVMPEQDSAVLLQTQDIGVFATRSGGGLDIANVIAEINNARFLGQDAAALRFWKAEVFNKPFLVDQEGKLGRRNRSNKGYPLRTFIDGTFINGYSDHFPVLIYLIKPK</sequence>
<keyword evidence="1" id="KW-0732">Signal</keyword>
<reference evidence="4" key="1">
    <citation type="journal article" date="2019" name="Int. J. Syst. Evol. Microbiol.">
        <title>The Global Catalogue of Microorganisms (GCM) 10K type strain sequencing project: providing services to taxonomists for standard genome sequencing and annotation.</title>
        <authorList>
            <consortium name="The Broad Institute Genomics Platform"/>
            <consortium name="The Broad Institute Genome Sequencing Center for Infectious Disease"/>
            <person name="Wu L."/>
            <person name="Ma J."/>
        </authorList>
    </citation>
    <scope>NUCLEOTIDE SEQUENCE [LARGE SCALE GENOMIC DNA]</scope>
    <source>
        <strain evidence="4">KCTC 42247</strain>
    </source>
</reference>
<organism evidence="3 4">
    <name type="scientific">Sphingobacterium populi</name>
    <dbReference type="NCBI Taxonomy" id="1812824"/>
    <lineage>
        <taxon>Bacteria</taxon>
        <taxon>Pseudomonadati</taxon>
        <taxon>Bacteroidota</taxon>
        <taxon>Sphingobacteriia</taxon>
        <taxon>Sphingobacteriales</taxon>
        <taxon>Sphingobacteriaceae</taxon>
        <taxon>Sphingobacterium</taxon>
    </lineage>
</organism>
<accession>A0ABW5UCF0</accession>
<dbReference type="InterPro" id="IPR005135">
    <property type="entry name" value="Endo/exonuclease/phosphatase"/>
</dbReference>
<feature type="domain" description="Endonuclease/exonuclease/phosphatase" evidence="2">
    <location>
        <begin position="80"/>
        <end position="146"/>
    </location>
</feature>
<dbReference type="Proteomes" id="UP001597418">
    <property type="component" value="Unassembled WGS sequence"/>
</dbReference>
<evidence type="ECO:0000313" key="4">
    <source>
        <dbReference type="Proteomes" id="UP001597418"/>
    </source>
</evidence>
<feature type="chain" id="PRO_5045183332" description="Endonuclease/exonuclease/phosphatase domain-containing protein" evidence="1">
    <location>
        <begin position="25"/>
        <end position="148"/>
    </location>
</feature>
<dbReference type="RefSeq" id="WP_066757447.1">
    <property type="nucleotide sequence ID" value="NZ_JBHUMB010000007.1"/>
</dbReference>
<comment type="caution">
    <text evidence="3">The sequence shown here is derived from an EMBL/GenBank/DDBJ whole genome shotgun (WGS) entry which is preliminary data.</text>
</comment>
<name>A0ABW5UCF0_9SPHI</name>
<dbReference type="EMBL" id="JBHUMB010000007">
    <property type="protein sequence ID" value="MFD2743489.1"/>
    <property type="molecule type" value="Genomic_DNA"/>
</dbReference>
<evidence type="ECO:0000256" key="1">
    <source>
        <dbReference type="SAM" id="SignalP"/>
    </source>
</evidence>
<gene>
    <name evidence="3" type="ORF">ACFSQ6_08775</name>
</gene>
<evidence type="ECO:0000259" key="2">
    <source>
        <dbReference type="Pfam" id="PF19580"/>
    </source>
</evidence>
<dbReference type="Pfam" id="PF19580">
    <property type="entry name" value="Exo_endo_phos_3"/>
    <property type="match status" value="1"/>
</dbReference>